<reference evidence="2" key="1">
    <citation type="journal article" date="2021" name="Nat. Commun.">
        <title>Genetic determinants of endophytism in the Arabidopsis root mycobiome.</title>
        <authorList>
            <person name="Mesny F."/>
            <person name="Miyauchi S."/>
            <person name="Thiergart T."/>
            <person name="Pickel B."/>
            <person name="Atanasova L."/>
            <person name="Karlsson M."/>
            <person name="Huettel B."/>
            <person name="Barry K.W."/>
            <person name="Haridas S."/>
            <person name="Chen C."/>
            <person name="Bauer D."/>
            <person name="Andreopoulos W."/>
            <person name="Pangilinan J."/>
            <person name="LaButti K."/>
            <person name="Riley R."/>
            <person name="Lipzen A."/>
            <person name="Clum A."/>
            <person name="Drula E."/>
            <person name="Henrissat B."/>
            <person name="Kohler A."/>
            <person name="Grigoriev I.V."/>
            <person name="Martin F.M."/>
            <person name="Hacquard S."/>
        </authorList>
    </citation>
    <scope>NUCLEOTIDE SEQUENCE</scope>
    <source>
        <strain evidence="2">MPI-CAGE-AT-0016</strain>
    </source>
</reference>
<protein>
    <submittedName>
        <fullName evidence="2">Uncharacterized protein</fullName>
    </submittedName>
</protein>
<comment type="caution">
    <text evidence="2">The sequence shown here is derived from an EMBL/GenBank/DDBJ whole genome shotgun (WGS) entry which is preliminary data.</text>
</comment>
<proteinExistence type="predicted"/>
<name>A0A8K0X6G6_9PEZI</name>
<organism evidence="2 3">
    <name type="scientific">Plectosphaerella cucumerina</name>
    <dbReference type="NCBI Taxonomy" id="40658"/>
    <lineage>
        <taxon>Eukaryota</taxon>
        <taxon>Fungi</taxon>
        <taxon>Dikarya</taxon>
        <taxon>Ascomycota</taxon>
        <taxon>Pezizomycotina</taxon>
        <taxon>Sordariomycetes</taxon>
        <taxon>Hypocreomycetidae</taxon>
        <taxon>Glomerellales</taxon>
        <taxon>Plectosphaerellaceae</taxon>
        <taxon>Plectosphaerella</taxon>
    </lineage>
</organism>
<accession>A0A8K0X6G6</accession>
<dbReference type="AlphaFoldDB" id="A0A8K0X6G6"/>
<dbReference type="EMBL" id="JAGPXD010000002">
    <property type="protein sequence ID" value="KAH7366856.1"/>
    <property type="molecule type" value="Genomic_DNA"/>
</dbReference>
<gene>
    <name evidence="2" type="ORF">B0T11DRAFT_294754</name>
</gene>
<feature type="region of interest" description="Disordered" evidence="1">
    <location>
        <begin position="1"/>
        <end position="47"/>
    </location>
</feature>
<evidence type="ECO:0000256" key="1">
    <source>
        <dbReference type="SAM" id="MobiDB-lite"/>
    </source>
</evidence>
<sequence length="308" mass="34392">MEEKLDIDLTMSEPSTPIGRVKPTKRASDLWREPVSGPTGRSSAGRTRFYGRPAETCLVAKQKAPAHDILTDVQELLKSGDLSATALDTMVRKKIDRWVATAIDETSAMATKKRARSSGHFTFRRNKWQILGWKGLALLLPVPVAKIMNDFLVAGILCHDHQYTWTIRTVCEIFRIGQYVALFRFNKAATNHELLGGGESTQNLFLTVEQQRVVFAELDKKLTEDDEYISIMFIIAKAAVAKQLLGKEHAWEKTFSFSGAEFEDRADKLCEDIAALEEIIGSAQDWGVDSVTSEVFPEVPASMAIIEL</sequence>
<dbReference type="Proteomes" id="UP000813385">
    <property type="component" value="Unassembled WGS sequence"/>
</dbReference>
<keyword evidence="3" id="KW-1185">Reference proteome</keyword>
<evidence type="ECO:0000313" key="3">
    <source>
        <dbReference type="Proteomes" id="UP000813385"/>
    </source>
</evidence>
<evidence type="ECO:0000313" key="2">
    <source>
        <dbReference type="EMBL" id="KAH7366856.1"/>
    </source>
</evidence>